<dbReference type="PANTHER" id="PTHR12835">
    <property type="entry name" value="BIOTIN PROTEIN LIGASE"/>
    <property type="match status" value="1"/>
</dbReference>
<evidence type="ECO:0000256" key="2">
    <source>
        <dbReference type="ARBA" id="ARBA00022598"/>
    </source>
</evidence>
<evidence type="ECO:0000313" key="4">
    <source>
        <dbReference type="EMBL" id="KAF7730688.1"/>
    </source>
</evidence>
<comment type="similarity">
    <text evidence="1">Belongs to the biotin--protein ligase family.</text>
</comment>
<dbReference type="InterPro" id="IPR029062">
    <property type="entry name" value="Class_I_gatase-like"/>
</dbReference>
<keyword evidence="5" id="KW-1185">Reference proteome</keyword>
<feature type="domain" description="BPL/LPL catalytic" evidence="3">
    <location>
        <begin position="372"/>
        <end position="570"/>
    </location>
</feature>
<keyword evidence="2" id="KW-0436">Ligase</keyword>
<dbReference type="Gene3D" id="3.30.930.10">
    <property type="entry name" value="Bira Bifunctional Protein, Domain 2"/>
    <property type="match status" value="1"/>
</dbReference>
<protein>
    <submittedName>
        <fullName evidence="4">Biotin holocarboxylase synthetase</fullName>
    </submittedName>
</protein>
<evidence type="ECO:0000256" key="1">
    <source>
        <dbReference type="ARBA" id="ARBA00009934"/>
    </source>
</evidence>
<dbReference type="AlphaFoldDB" id="A0A8H7ES63"/>
<comment type="caution">
    <text evidence="4">The sequence shown here is derived from an EMBL/GenBank/DDBJ whole genome shotgun (WGS) entry which is preliminary data.</text>
</comment>
<dbReference type="CDD" id="cd03144">
    <property type="entry name" value="GATase1_ScBLP_like"/>
    <property type="match status" value="1"/>
</dbReference>
<dbReference type="GO" id="GO:0005737">
    <property type="term" value="C:cytoplasm"/>
    <property type="evidence" value="ECO:0007669"/>
    <property type="project" value="TreeGrafter"/>
</dbReference>
<dbReference type="Pfam" id="PF03099">
    <property type="entry name" value="BPL_LplA_LipB"/>
    <property type="match status" value="1"/>
</dbReference>
<dbReference type="GO" id="GO:0004077">
    <property type="term" value="F:biotin--[biotin carboxyl-carrier protein] ligase activity"/>
    <property type="evidence" value="ECO:0007669"/>
    <property type="project" value="InterPro"/>
</dbReference>
<dbReference type="SUPFAM" id="SSF52317">
    <property type="entry name" value="Class I glutamine amidotransferase-like"/>
    <property type="match status" value="1"/>
</dbReference>
<dbReference type="CDD" id="cd16442">
    <property type="entry name" value="BPL"/>
    <property type="match status" value="1"/>
</dbReference>
<dbReference type="PROSITE" id="PS51733">
    <property type="entry name" value="BPL_LPL_CATALYTIC"/>
    <property type="match status" value="1"/>
</dbReference>
<evidence type="ECO:0000259" key="3">
    <source>
        <dbReference type="PROSITE" id="PS51733"/>
    </source>
</evidence>
<dbReference type="InterPro" id="IPR004408">
    <property type="entry name" value="Biotin_CoA_COase_ligase"/>
</dbReference>
<dbReference type="InterPro" id="IPR004143">
    <property type="entry name" value="BPL_LPL_catalytic"/>
</dbReference>
<dbReference type="EMBL" id="JABAYA010000014">
    <property type="protein sequence ID" value="KAF7730688.1"/>
    <property type="molecule type" value="Genomic_DNA"/>
</dbReference>
<dbReference type="Pfam" id="PF09825">
    <property type="entry name" value="BPL_N"/>
    <property type="match status" value="1"/>
</dbReference>
<dbReference type="Proteomes" id="UP000605846">
    <property type="component" value="Unassembled WGS sequence"/>
</dbReference>
<dbReference type="InterPro" id="IPR019197">
    <property type="entry name" value="Biotin-prot_ligase_N"/>
</dbReference>
<dbReference type="PANTHER" id="PTHR12835:SF5">
    <property type="entry name" value="BIOTIN--PROTEIN LIGASE"/>
    <property type="match status" value="1"/>
</dbReference>
<accession>A0A8H7ES63</accession>
<name>A0A8H7ES63_9FUNG</name>
<evidence type="ECO:0000313" key="5">
    <source>
        <dbReference type="Proteomes" id="UP000605846"/>
    </source>
</evidence>
<dbReference type="InterPro" id="IPR045864">
    <property type="entry name" value="aa-tRNA-synth_II/BPL/LPL"/>
</dbReference>
<dbReference type="SUPFAM" id="SSF55681">
    <property type="entry name" value="Class II aaRS and biotin synthetases"/>
    <property type="match status" value="1"/>
</dbReference>
<sequence>MNILVYSGPGTSSNSVLQTYTSMKSLLGHAYDIIKVDADVLKKEPWEEGCSMLILPGGRDTPYCNELCGQANARIRNFVHSGGRYLGLGAGAYYASKAIEFEKGTAEEILGPRELAFFPGLSRGTLFPGYSNHSEKGARSVSVKIDRNFIPGTAEEMHVYYNGGCYFPHADTFDKVEVLARYKDRGTCTDEESPAAAVYCRVGEGHAVLMGIQPEYDVTTMDLSEADERDRILQEVPHSKIRHQEFLSGVFKRMGLNTSNTTIPEVTPIYLSATQGQLVEAIVKSLISKVDPSSHILTDSNDRFQIERLDEGSSVTDKLSSLSINHNTQTESPILKIVYPTIQAEGPSIVPRALTPHFLVEDYFKALKERRSKEWGGGGWYRFGNAMLYADVITSTQTILDKNYSFAQVFPTGLVCLASNQIAGRGRGRNSWVSQAGALQFSLVVRHSLSLTKAPVVFIQYIIALAVVESIRSRKGYEEVPLRLKWPNDIYADLPGTGLKKVGGLLVNSSFAQDEFFLVIGCGINLSNPQPTVSINDTIKAHNPSLQRLSAEEVLAGILVTFERLYSEFCEKGMGPWFLELYYKRWLHSEKLVTLTTHDNVRARIVGITSDYGMLEAVSVDDPRQRFTLQPDGNSFDMLKGLIIKKT</sequence>
<dbReference type="OrthoDB" id="10250105at2759"/>
<dbReference type="NCBIfam" id="TIGR00121">
    <property type="entry name" value="birA_ligase"/>
    <property type="match status" value="1"/>
</dbReference>
<organism evidence="4 5">
    <name type="scientific">Apophysomyces ossiformis</name>
    <dbReference type="NCBI Taxonomy" id="679940"/>
    <lineage>
        <taxon>Eukaryota</taxon>
        <taxon>Fungi</taxon>
        <taxon>Fungi incertae sedis</taxon>
        <taxon>Mucoromycota</taxon>
        <taxon>Mucoromycotina</taxon>
        <taxon>Mucoromycetes</taxon>
        <taxon>Mucorales</taxon>
        <taxon>Mucorineae</taxon>
        <taxon>Mucoraceae</taxon>
        <taxon>Apophysomyces</taxon>
    </lineage>
</organism>
<dbReference type="Gene3D" id="3.40.50.880">
    <property type="match status" value="1"/>
</dbReference>
<gene>
    <name evidence="4" type="primary">BPL1_1</name>
    <name evidence="4" type="ORF">EC973_001637</name>
</gene>
<reference evidence="4" key="1">
    <citation type="submission" date="2020-01" db="EMBL/GenBank/DDBJ databases">
        <title>Genome Sequencing of Three Apophysomyces-Like Fungal Strains Confirms a Novel Fungal Genus in the Mucoromycota with divergent Burkholderia-like Endosymbiotic Bacteria.</title>
        <authorList>
            <person name="Stajich J.E."/>
            <person name="Macias A.M."/>
            <person name="Carter-House D."/>
            <person name="Lovett B."/>
            <person name="Kasson L.R."/>
            <person name="Berry K."/>
            <person name="Grigoriev I."/>
            <person name="Chang Y."/>
            <person name="Spatafora J."/>
            <person name="Kasson M.T."/>
        </authorList>
    </citation>
    <scope>NUCLEOTIDE SEQUENCE</scope>
    <source>
        <strain evidence="4">NRRL A-21654</strain>
    </source>
</reference>
<proteinExistence type="inferred from homology"/>